<sequence length="83" mass="9793">MLSFPIWMTVALRLIIYLNRKRNQTFSIELYPCTDSITANKNLKSKHIPHRHHQIQRCRITDQFITGKGEISHPTHLNIKISQ</sequence>
<name>A0A2W7N993_9BACT</name>
<proteinExistence type="predicted"/>
<keyword evidence="2" id="KW-1185">Reference proteome</keyword>
<dbReference type="Proteomes" id="UP000249239">
    <property type="component" value="Unassembled WGS sequence"/>
</dbReference>
<gene>
    <name evidence="1" type="ORF">LX69_02690</name>
</gene>
<evidence type="ECO:0000313" key="1">
    <source>
        <dbReference type="EMBL" id="PZX13434.1"/>
    </source>
</evidence>
<accession>A0A2W7N993</accession>
<protein>
    <submittedName>
        <fullName evidence="1">Uncharacterized protein</fullName>
    </submittedName>
</protein>
<comment type="caution">
    <text evidence="1">The sequence shown here is derived from an EMBL/GenBank/DDBJ whole genome shotgun (WGS) entry which is preliminary data.</text>
</comment>
<dbReference type="EMBL" id="QKZK01000026">
    <property type="protein sequence ID" value="PZX13434.1"/>
    <property type="molecule type" value="Genomic_DNA"/>
</dbReference>
<dbReference type="AlphaFoldDB" id="A0A2W7N993"/>
<reference evidence="1 2" key="1">
    <citation type="submission" date="2018-06" db="EMBL/GenBank/DDBJ databases">
        <title>Genomic Encyclopedia of Archaeal and Bacterial Type Strains, Phase II (KMG-II): from individual species to whole genera.</title>
        <authorList>
            <person name="Goeker M."/>
        </authorList>
    </citation>
    <scope>NUCLEOTIDE SEQUENCE [LARGE SCALE GENOMIC DNA]</scope>
    <source>
        <strain evidence="1 2">DSM 6779</strain>
    </source>
</reference>
<organism evidence="1 2">
    <name type="scientific">Breznakibacter xylanolyticus</name>
    <dbReference type="NCBI Taxonomy" id="990"/>
    <lineage>
        <taxon>Bacteria</taxon>
        <taxon>Pseudomonadati</taxon>
        <taxon>Bacteroidota</taxon>
        <taxon>Bacteroidia</taxon>
        <taxon>Marinilabiliales</taxon>
        <taxon>Marinilabiliaceae</taxon>
        <taxon>Breznakibacter</taxon>
    </lineage>
</organism>
<evidence type="ECO:0000313" key="2">
    <source>
        <dbReference type="Proteomes" id="UP000249239"/>
    </source>
</evidence>